<dbReference type="EMBL" id="JABSTR010000001">
    <property type="protein sequence ID" value="KAH9362835.1"/>
    <property type="molecule type" value="Genomic_DNA"/>
</dbReference>
<dbReference type="AlphaFoldDB" id="A0A9J6FIT4"/>
<evidence type="ECO:0000256" key="2">
    <source>
        <dbReference type="ARBA" id="ARBA00022833"/>
    </source>
</evidence>
<evidence type="ECO:0000256" key="1">
    <source>
        <dbReference type="ARBA" id="ARBA00022771"/>
    </source>
</evidence>
<name>A0A9J6FIT4_HAELO</name>
<evidence type="ECO:0000259" key="4">
    <source>
        <dbReference type="PROSITE" id="PS50089"/>
    </source>
</evidence>
<gene>
    <name evidence="5" type="ORF">HPB48_015202</name>
</gene>
<dbReference type="OMA" id="QNERPSP"/>
<comment type="caution">
    <text evidence="5">The sequence shown here is derived from an EMBL/GenBank/DDBJ whole genome shotgun (WGS) entry which is preliminary data.</text>
</comment>
<keyword evidence="6" id="KW-1185">Reference proteome</keyword>
<dbReference type="GO" id="GO:0008270">
    <property type="term" value="F:zinc ion binding"/>
    <property type="evidence" value="ECO:0007669"/>
    <property type="project" value="UniProtKB-KW"/>
</dbReference>
<dbReference type="InterPro" id="IPR013083">
    <property type="entry name" value="Znf_RING/FYVE/PHD"/>
</dbReference>
<dbReference type="PANTHER" id="PTHR46171">
    <property type="entry name" value="GH10160P"/>
    <property type="match status" value="1"/>
</dbReference>
<dbReference type="Proteomes" id="UP000821853">
    <property type="component" value="Chromosome 1"/>
</dbReference>
<dbReference type="PROSITE" id="PS50089">
    <property type="entry name" value="ZF_RING_2"/>
    <property type="match status" value="1"/>
</dbReference>
<proteinExistence type="predicted"/>
<evidence type="ECO:0000313" key="6">
    <source>
        <dbReference type="Proteomes" id="UP000821853"/>
    </source>
</evidence>
<organism evidence="5 6">
    <name type="scientific">Haemaphysalis longicornis</name>
    <name type="common">Bush tick</name>
    <dbReference type="NCBI Taxonomy" id="44386"/>
    <lineage>
        <taxon>Eukaryota</taxon>
        <taxon>Metazoa</taxon>
        <taxon>Ecdysozoa</taxon>
        <taxon>Arthropoda</taxon>
        <taxon>Chelicerata</taxon>
        <taxon>Arachnida</taxon>
        <taxon>Acari</taxon>
        <taxon>Parasitiformes</taxon>
        <taxon>Ixodida</taxon>
        <taxon>Ixodoidea</taxon>
        <taxon>Ixodidae</taxon>
        <taxon>Haemaphysalinae</taxon>
        <taxon>Haemaphysalis</taxon>
    </lineage>
</organism>
<sequence length="123" mass="13734">MDDQLLDVGPRELTETDFARLLLLLLSPDIDSLEDDLLEAGTRGLPEAEIGCLPSYPFNTEAHPEQLCVVCISQMESREIIRALPCRHKFHASCIDQWLRINRKCPLCRLDASVAGPSAFPNS</sequence>
<dbReference type="PANTHER" id="PTHR46171:SF3">
    <property type="entry name" value="GH10160P"/>
    <property type="match status" value="1"/>
</dbReference>
<feature type="domain" description="RING-type" evidence="4">
    <location>
        <begin position="68"/>
        <end position="109"/>
    </location>
</feature>
<dbReference type="Pfam" id="PF13639">
    <property type="entry name" value="zf-RING_2"/>
    <property type="match status" value="1"/>
</dbReference>
<dbReference type="InterPro" id="IPR001841">
    <property type="entry name" value="Znf_RING"/>
</dbReference>
<dbReference type="GO" id="GO:0016567">
    <property type="term" value="P:protein ubiquitination"/>
    <property type="evidence" value="ECO:0007669"/>
    <property type="project" value="TreeGrafter"/>
</dbReference>
<dbReference type="SMART" id="SM00184">
    <property type="entry name" value="RING"/>
    <property type="match status" value="1"/>
</dbReference>
<keyword evidence="1 3" id="KW-0479">Metal-binding</keyword>
<accession>A0A9J6FIT4</accession>
<dbReference type="GO" id="GO:0061630">
    <property type="term" value="F:ubiquitin protein ligase activity"/>
    <property type="evidence" value="ECO:0007669"/>
    <property type="project" value="TreeGrafter"/>
</dbReference>
<dbReference type="VEuPathDB" id="VectorBase:HLOH_050493"/>
<protein>
    <recommendedName>
        <fullName evidence="4">RING-type domain-containing protein</fullName>
    </recommendedName>
</protein>
<reference evidence="5 6" key="1">
    <citation type="journal article" date="2020" name="Cell">
        <title>Large-Scale Comparative Analyses of Tick Genomes Elucidate Their Genetic Diversity and Vector Capacities.</title>
        <authorList>
            <consortium name="Tick Genome and Microbiome Consortium (TIGMIC)"/>
            <person name="Jia N."/>
            <person name="Wang J."/>
            <person name="Shi W."/>
            <person name="Du L."/>
            <person name="Sun Y."/>
            <person name="Zhan W."/>
            <person name="Jiang J.F."/>
            <person name="Wang Q."/>
            <person name="Zhang B."/>
            <person name="Ji P."/>
            <person name="Bell-Sakyi L."/>
            <person name="Cui X.M."/>
            <person name="Yuan T.T."/>
            <person name="Jiang B.G."/>
            <person name="Yang W.F."/>
            <person name="Lam T.T."/>
            <person name="Chang Q.C."/>
            <person name="Ding S.J."/>
            <person name="Wang X.J."/>
            <person name="Zhu J.G."/>
            <person name="Ruan X.D."/>
            <person name="Zhao L."/>
            <person name="Wei J.T."/>
            <person name="Ye R.Z."/>
            <person name="Que T.C."/>
            <person name="Du C.H."/>
            <person name="Zhou Y.H."/>
            <person name="Cheng J.X."/>
            <person name="Dai P.F."/>
            <person name="Guo W.B."/>
            <person name="Han X.H."/>
            <person name="Huang E.J."/>
            <person name="Li L.F."/>
            <person name="Wei W."/>
            <person name="Gao Y.C."/>
            <person name="Liu J.Z."/>
            <person name="Shao H.Z."/>
            <person name="Wang X."/>
            <person name="Wang C.C."/>
            <person name="Yang T.C."/>
            <person name="Huo Q.B."/>
            <person name="Li W."/>
            <person name="Chen H.Y."/>
            <person name="Chen S.E."/>
            <person name="Zhou L.G."/>
            <person name="Ni X.B."/>
            <person name="Tian J.H."/>
            <person name="Sheng Y."/>
            <person name="Liu T."/>
            <person name="Pan Y.S."/>
            <person name="Xia L.Y."/>
            <person name="Li J."/>
            <person name="Zhao F."/>
            <person name="Cao W.C."/>
        </authorList>
    </citation>
    <scope>NUCLEOTIDE SEQUENCE [LARGE SCALE GENOMIC DNA]</scope>
    <source>
        <strain evidence="5">HaeL-2018</strain>
    </source>
</reference>
<dbReference type="SUPFAM" id="SSF57850">
    <property type="entry name" value="RING/U-box"/>
    <property type="match status" value="1"/>
</dbReference>
<evidence type="ECO:0000256" key="3">
    <source>
        <dbReference type="PROSITE-ProRule" id="PRU00175"/>
    </source>
</evidence>
<dbReference type="Gene3D" id="3.30.40.10">
    <property type="entry name" value="Zinc/RING finger domain, C3HC4 (zinc finger)"/>
    <property type="match status" value="1"/>
</dbReference>
<dbReference type="OrthoDB" id="1714475at2759"/>
<keyword evidence="1 3" id="KW-0863">Zinc-finger</keyword>
<keyword evidence="2" id="KW-0862">Zinc</keyword>
<evidence type="ECO:0000313" key="5">
    <source>
        <dbReference type="EMBL" id="KAH9362835.1"/>
    </source>
</evidence>